<gene>
    <name evidence="1" type="ORF">ESB00_02505</name>
</gene>
<sequence>MDFSRLTTLARQVVGAAPRRLPPEVRTVAEQVPVCYEPHPNEAIVAEGWEPDILGLFVGHEHGAELRSDETPLPPQILLFLENLWDYAEGDETIYRDEVRLTYLHELGHYLGWDEDEVAERGLE</sequence>
<evidence type="ECO:0000313" key="2">
    <source>
        <dbReference type="Proteomes" id="UP000290218"/>
    </source>
</evidence>
<evidence type="ECO:0000313" key="1">
    <source>
        <dbReference type="EMBL" id="RXK54788.1"/>
    </source>
</evidence>
<dbReference type="InterPro" id="IPR038555">
    <property type="entry name" value="Zincin_1_sf"/>
</dbReference>
<dbReference type="RefSeq" id="WP_129046151.1">
    <property type="nucleotide sequence ID" value="NZ_SDHX01000001.1"/>
</dbReference>
<dbReference type="Proteomes" id="UP000290218">
    <property type="component" value="Unassembled WGS sequence"/>
</dbReference>
<reference evidence="1 2" key="1">
    <citation type="submission" date="2019-01" db="EMBL/GenBank/DDBJ databases">
        <title>Lacunisphaera sp. strain TWA-58.</title>
        <authorList>
            <person name="Chen W.-M."/>
        </authorList>
    </citation>
    <scope>NUCLEOTIDE SEQUENCE [LARGE SCALE GENOMIC DNA]</scope>
    <source>
        <strain evidence="1 2">TWA-58</strain>
    </source>
</reference>
<dbReference type="InterPro" id="IPR010428">
    <property type="entry name" value="Zincin_1"/>
</dbReference>
<dbReference type="OrthoDB" id="9806895at2"/>
<dbReference type="EMBL" id="SDHX01000001">
    <property type="protein sequence ID" value="RXK54788.1"/>
    <property type="molecule type" value="Genomic_DNA"/>
</dbReference>
<dbReference type="CDD" id="cd12952">
    <property type="entry name" value="MMP_ACEL2062"/>
    <property type="match status" value="1"/>
</dbReference>
<name>A0A4Q1C7H9_9BACT</name>
<dbReference type="Gene3D" id="3.30.2010.20">
    <property type="match status" value="1"/>
</dbReference>
<proteinExistence type="predicted"/>
<organism evidence="1 2">
    <name type="scientific">Oleiharenicola lentus</name>
    <dbReference type="NCBI Taxonomy" id="2508720"/>
    <lineage>
        <taxon>Bacteria</taxon>
        <taxon>Pseudomonadati</taxon>
        <taxon>Verrucomicrobiota</taxon>
        <taxon>Opitutia</taxon>
        <taxon>Opitutales</taxon>
        <taxon>Opitutaceae</taxon>
        <taxon>Oleiharenicola</taxon>
    </lineage>
</organism>
<protein>
    <submittedName>
        <fullName evidence="1">Metallopeptidase family protein</fullName>
    </submittedName>
</protein>
<dbReference type="Pfam" id="PF06262">
    <property type="entry name" value="Zincin_1"/>
    <property type="match status" value="1"/>
</dbReference>
<comment type="caution">
    <text evidence="1">The sequence shown here is derived from an EMBL/GenBank/DDBJ whole genome shotgun (WGS) entry which is preliminary data.</text>
</comment>
<dbReference type="SUPFAM" id="SSF55486">
    <property type="entry name" value="Metalloproteases ('zincins'), catalytic domain"/>
    <property type="match status" value="1"/>
</dbReference>
<dbReference type="AlphaFoldDB" id="A0A4Q1C7H9"/>
<accession>A0A4Q1C7H9</accession>
<keyword evidence="2" id="KW-1185">Reference proteome</keyword>